<evidence type="ECO:0000256" key="1">
    <source>
        <dbReference type="SAM" id="MobiDB-lite"/>
    </source>
</evidence>
<proteinExistence type="predicted"/>
<feature type="compositionally biased region" description="Polar residues" evidence="1">
    <location>
        <begin position="435"/>
        <end position="444"/>
    </location>
</feature>
<reference evidence="2 3" key="1">
    <citation type="submission" date="2023-08" db="EMBL/GenBank/DDBJ databases">
        <title>Black Yeasts Isolated from many extreme environments.</title>
        <authorList>
            <person name="Coleine C."/>
            <person name="Stajich J.E."/>
            <person name="Selbmann L."/>
        </authorList>
    </citation>
    <scope>NUCLEOTIDE SEQUENCE [LARGE SCALE GENOMIC DNA]</scope>
    <source>
        <strain evidence="2 3">CCFEE 5885</strain>
    </source>
</reference>
<dbReference type="PANTHER" id="PTHR42032:SF1">
    <property type="entry name" value="YALI0E30679P"/>
    <property type="match status" value="1"/>
</dbReference>
<name>A0ABR0KLP2_9EURO</name>
<organism evidence="2 3">
    <name type="scientific">Lithohypha guttulata</name>
    <dbReference type="NCBI Taxonomy" id="1690604"/>
    <lineage>
        <taxon>Eukaryota</taxon>
        <taxon>Fungi</taxon>
        <taxon>Dikarya</taxon>
        <taxon>Ascomycota</taxon>
        <taxon>Pezizomycotina</taxon>
        <taxon>Eurotiomycetes</taxon>
        <taxon>Chaetothyriomycetidae</taxon>
        <taxon>Chaetothyriales</taxon>
        <taxon>Trichomeriaceae</taxon>
        <taxon>Lithohypha</taxon>
    </lineage>
</organism>
<dbReference type="EMBL" id="JAVRRG010000008">
    <property type="protein sequence ID" value="KAK5100130.1"/>
    <property type="molecule type" value="Genomic_DNA"/>
</dbReference>
<protein>
    <submittedName>
        <fullName evidence="2">Uncharacterized protein</fullName>
    </submittedName>
</protein>
<accession>A0ABR0KLP2</accession>
<sequence>MNEQQDEARDTFPDATQAGRVTSPPVPSLRQRPLGRASTFAESAPRFARRGSSAVSETLSETRRSLRESTDDLLLPRASAEQDTHFETTHWHSLPLGLALLPALGGLFFNNGSAFVTDISLLGLAALFLNWAVRLPWDWYSSAQAVVSENESQELGSAIEDDSVDLDADTSLSSEAKHDRPALSDRALKAQHELRVHELLALLACFAFPALGAWLLHTIRSQLSSRSESLISNYNLTIFLLASEVRPLSHMIKLVQRRTLFLQRTISASAEEKHTGQLDPKIADIGKRLEELESHVADTVMITTKSDAGTPSQADDLIARASTQANADLRKSFQPELDALNRAMRRYEKRTMTSAIQVETRLQDLEAKIQDVVILAAATQRNANRQYGNYLPVLLDWMSACVVVPVQYAILVLTLPQRTLTAVVSWGKVKLGFASKSSKPQNNKIAPRAGQKRWSSKESAKP</sequence>
<dbReference type="Proteomes" id="UP001345013">
    <property type="component" value="Unassembled WGS sequence"/>
</dbReference>
<comment type="caution">
    <text evidence="2">The sequence shown here is derived from an EMBL/GenBank/DDBJ whole genome shotgun (WGS) entry which is preliminary data.</text>
</comment>
<evidence type="ECO:0000313" key="3">
    <source>
        <dbReference type="Proteomes" id="UP001345013"/>
    </source>
</evidence>
<keyword evidence="3" id="KW-1185">Reference proteome</keyword>
<feature type="region of interest" description="Disordered" evidence="1">
    <location>
        <begin position="1"/>
        <end position="64"/>
    </location>
</feature>
<gene>
    <name evidence="2" type="ORF">LTR24_001195</name>
</gene>
<evidence type="ECO:0000313" key="2">
    <source>
        <dbReference type="EMBL" id="KAK5100130.1"/>
    </source>
</evidence>
<feature type="compositionally biased region" description="Basic and acidic residues" evidence="1">
    <location>
        <begin position="1"/>
        <end position="12"/>
    </location>
</feature>
<dbReference type="PANTHER" id="PTHR42032">
    <property type="entry name" value="YALI0E30679P"/>
    <property type="match status" value="1"/>
</dbReference>
<feature type="region of interest" description="Disordered" evidence="1">
    <location>
        <begin position="435"/>
        <end position="462"/>
    </location>
</feature>